<dbReference type="AlphaFoldDB" id="A0A9W8LDA8"/>
<evidence type="ECO:0000313" key="3">
    <source>
        <dbReference type="EMBL" id="KAJ2776853.1"/>
    </source>
</evidence>
<sequence length="121" mass="13246">MDAVFAKLDISVSQALQTLFPATTQPTTPPAQQRAHDFATHVSLAHSHLAALRSASEGTGCPPQNSSSDEHSRVAQEIEDIRRDIRGKNAVLEKHRGTLVVLEEKLRRLAQENMAQGENPD</sequence>
<feature type="region of interest" description="Disordered" evidence="2">
    <location>
        <begin position="53"/>
        <end position="76"/>
    </location>
</feature>
<comment type="caution">
    <text evidence="3">The sequence shown here is derived from an EMBL/GenBank/DDBJ whole genome shotgun (WGS) entry which is preliminary data.</text>
</comment>
<reference evidence="3" key="1">
    <citation type="submission" date="2022-07" db="EMBL/GenBank/DDBJ databases">
        <title>Phylogenomic reconstructions and comparative analyses of Kickxellomycotina fungi.</title>
        <authorList>
            <person name="Reynolds N.K."/>
            <person name="Stajich J.E."/>
            <person name="Barry K."/>
            <person name="Grigoriev I.V."/>
            <person name="Crous P."/>
            <person name="Smith M.E."/>
        </authorList>
    </citation>
    <scope>NUCLEOTIDE SEQUENCE</scope>
    <source>
        <strain evidence="3">BCRC 34489</strain>
    </source>
</reference>
<evidence type="ECO:0000313" key="4">
    <source>
        <dbReference type="Proteomes" id="UP001140172"/>
    </source>
</evidence>
<accession>A0A9W8LDA8</accession>
<evidence type="ECO:0008006" key="5">
    <source>
        <dbReference type="Google" id="ProtNLM"/>
    </source>
</evidence>
<proteinExistence type="predicted"/>
<gene>
    <name evidence="3" type="ORF">GGI15_004705</name>
</gene>
<evidence type="ECO:0000256" key="2">
    <source>
        <dbReference type="SAM" id="MobiDB-lite"/>
    </source>
</evidence>
<protein>
    <recommendedName>
        <fullName evidence="5">Mediator of RNA polymerase II transcription subunit 9</fullName>
    </recommendedName>
</protein>
<name>A0A9W8LDA8_9FUNG</name>
<dbReference type="Proteomes" id="UP001140172">
    <property type="component" value="Unassembled WGS sequence"/>
</dbReference>
<keyword evidence="1" id="KW-0175">Coiled coil</keyword>
<feature type="coiled-coil region" evidence="1">
    <location>
        <begin position="92"/>
        <end position="119"/>
    </location>
</feature>
<evidence type="ECO:0000256" key="1">
    <source>
        <dbReference type="SAM" id="Coils"/>
    </source>
</evidence>
<organism evidence="3 4">
    <name type="scientific">Coemansia interrupta</name>
    <dbReference type="NCBI Taxonomy" id="1126814"/>
    <lineage>
        <taxon>Eukaryota</taxon>
        <taxon>Fungi</taxon>
        <taxon>Fungi incertae sedis</taxon>
        <taxon>Zoopagomycota</taxon>
        <taxon>Kickxellomycotina</taxon>
        <taxon>Kickxellomycetes</taxon>
        <taxon>Kickxellales</taxon>
        <taxon>Kickxellaceae</taxon>
        <taxon>Coemansia</taxon>
    </lineage>
</organism>
<dbReference type="EMBL" id="JANBUM010000459">
    <property type="protein sequence ID" value="KAJ2776853.1"/>
    <property type="molecule type" value="Genomic_DNA"/>
</dbReference>
<keyword evidence="4" id="KW-1185">Reference proteome</keyword>